<name>A0ABM9DLB1_9HYPH</name>
<gene>
    <name evidence="5" type="ORF">MES5069_140068</name>
</gene>
<reference evidence="5 6" key="1">
    <citation type="submission" date="2022-03" db="EMBL/GenBank/DDBJ databases">
        <authorList>
            <person name="Brunel B."/>
        </authorList>
    </citation>
    <scope>NUCLEOTIDE SEQUENCE [LARGE SCALE GENOMIC DNA]</scope>
    <source>
        <strain evidence="5">STM5069sample</strain>
    </source>
</reference>
<dbReference type="PANTHER" id="PTHR46796:SF7">
    <property type="entry name" value="ARAC FAMILY TRANSCRIPTIONAL REGULATOR"/>
    <property type="match status" value="1"/>
</dbReference>
<dbReference type="Proteomes" id="UP001153050">
    <property type="component" value="Unassembled WGS sequence"/>
</dbReference>
<evidence type="ECO:0000256" key="3">
    <source>
        <dbReference type="ARBA" id="ARBA00023163"/>
    </source>
</evidence>
<dbReference type="InterPro" id="IPR032783">
    <property type="entry name" value="AraC_lig"/>
</dbReference>
<comment type="caution">
    <text evidence="5">The sequence shown here is derived from an EMBL/GenBank/DDBJ whole genome shotgun (WGS) entry which is preliminary data.</text>
</comment>
<accession>A0ABM9DLB1</accession>
<keyword evidence="6" id="KW-1185">Reference proteome</keyword>
<dbReference type="PRINTS" id="PR00032">
    <property type="entry name" value="HTHARAC"/>
</dbReference>
<keyword evidence="3" id="KW-0804">Transcription</keyword>
<evidence type="ECO:0000256" key="2">
    <source>
        <dbReference type="ARBA" id="ARBA00023125"/>
    </source>
</evidence>
<dbReference type="InterPro" id="IPR020449">
    <property type="entry name" value="Tscrpt_reg_AraC-type_HTH"/>
</dbReference>
<dbReference type="PROSITE" id="PS00041">
    <property type="entry name" value="HTH_ARAC_FAMILY_1"/>
    <property type="match status" value="1"/>
</dbReference>
<keyword evidence="1" id="KW-0805">Transcription regulation</keyword>
<dbReference type="Gene3D" id="1.10.10.60">
    <property type="entry name" value="Homeodomain-like"/>
    <property type="match status" value="2"/>
</dbReference>
<sequence length="321" mass="35306">MDALLDIVRAMRLTGGVFLEAEFTAPWCISSKIAPEDCRPFTPEPRHIIGFHYITAGRCLLKVDGQQPMVVERGQLIVLPRNDEHVLASASNLRPVNSHHLIQPGPDGGLARIVYGGGGEPTQILCGFLGSDVPYNAFVALLPNVLKLDAADGASATWIESNFRFAARELAGGRAHSPAILAKLAELLFMEAVRRYFTSQPPLDSSLAAGMRDPIVGRALGLIHGQIARRWTTEDLAREIALSRSAFAERFTRVIGEPPMRYIVRQRLEQASAQLKESADSIARIAYDVGYKSEVAFNRAFRREYGVPPAAWRRGHAARQV</sequence>
<organism evidence="5 6">
    <name type="scientific">Mesorhizobium escarrei</name>
    <dbReference type="NCBI Taxonomy" id="666018"/>
    <lineage>
        <taxon>Bacteria</taxon>
        <taxon>Pseudomonadati</taxon>
        <taxon>Pseudomonadota</taxon>
        <taxon>Alphaproteobacteria</taxon>
        <taxon>Hyphomicrobiales</taxon>
        <taxon>Phyllobacteriaceae</taxon>
        <taxon>Mesorhizobium</taxon>
    </lineage>
</organism>
<dbReference type="SMART" id="SM00342">
    <property type="entry name" value="HTH_ARAC"/>
    <property type="match status" value="1"/>
</dbReference>
<dbReference type="InterPro" id="IPR050204">
    <property type="entry name" value="AraC_XylS_family_regulators"/>
</dbReference>
<dbReference type="InterPro" id="IPR009057">
    <property type="entry name" value="Homeodomain-like_sf"/>
</dbReference>
<feature type="domain" description="HTH araC/xylS-type" evidence="4">
    <location>
        <begin position="217"/>
        <end position="315"/>
    </location>
</feature>
<evidence type="ECO:0000256" key="1">
    <source>
        <dbReference type="ARBA" id="ARBA00023015"/>
    </source>
</evidence>
<dbReference type="PANTHER" id="PTHR46796">
    <property type="entry name" value="HTH-TYPE TRANSCRIPTIONAL ACTIVATOR RHAS-RELATED"/>
    <property type="match status" value="1"/>
</dbReference>
<dbReference type="Pfam" id="PF12833">
    <property type="entry name" value="HTH_18"/>
    <property type="match status" value="1"/>
</dbReference>
<dbReference type="InterPro" id="IPR018060">
    <property type="entry name" value="HTH_AraC"/>
</dbReference>
<dbReference type="RefSeq" id="WP_254016937.1">
    <property type="nucleotide sequence ID" value="NZ_CAKXZT010000046.1"/>
</dbReference>
<evidence type="ECO:0000259" key="4">
    <source>
        <dbReference type="PROSITE" id="PS01124"/>
    </source>
</evidence>
<proteinExistence type="predicted"/>
<dbReference type="Pfam" id="PF12852">
    <property type="entry name" value="Cupin_6"/>
    <property type="match status" value="1"/>
</dbReference>
<evidence type="ECO:0000313" key="6">
    <source>
        <dbReference type="Proteomes" id="UP001153050"/>
    </source>
</evidence>
<dbReference type="SUPFAM" id="SSF51182">
    <property type="entry name" value="RmlC-like cupins"/>
    <property type="match status" value="1"/>
</dbReference>
<protein>
    <submittedName>
        <fullName evidence="5">AraC family transcriptional regulator</fullName>
    </submittedName>
</protein>
<dbReference type="PROSITE" id="PS01124">
    <property type="entry name" value="HTH_ARAC_FAMILY_2"/>
    <property type="match status" value="1"/>
</dbReference>
<dbReference type="EMBL" id="CAKXZT010000046">
    <property type="protein sequence ID" value="CAH2396654.1"/>
    <property type="molecule type" value="Genomic_DNA"/>
</dbReference>
<dbReference type="SUPFAM" id="SSF46689">
    <property type="entry name" value="Homeodomain-like"/>
    <property type="match status" value="2"/>
</dbReference>
<dbReference type="InterPro" id="IPR011051">
    <property type="entry name" value="RmlC_Cupin_sf"/>
</dbReference>
<dbReference type="InterPro" id="IPR018062">
    <property type="entry name" value="HTH_AraC-typ_CS"/>
</dbReference>
<keyword evidence="2" id="KW-0238">DNA-binding</keyword>
<evidence type="ECO:0000313" key="5">
    <source>
        <dbReference type="EMBL" id="CAH2396654.1"/>
    </source>
</evidence>